<evidence type="ECO:0000313" key="1">
    <source>
        <dbReference type="EMBL" id="SOZ74734.1"/>
    </source>
</evidence>
<name>A0A375EDC6_9BURK</name>
<geneLocation type="plasmid" evidence="2">
    <name>I</name>
</geneLocation>
<proteinExistence type="predicted"/>
<sequence length="96" mass="10527">MPADTRNSDRAWRLRPSNQSPLAAVVAQPHGLLSARDLTECGAPRRVWNARGCSVADGGRYYAHVRATRTLVSVRVTLDASTLGEYSHMLVKRSPP</sequence>
<organism evidence="1 3">
    <name type="scientific">Cupriavidus taiwanensis</name>
    <dbReference type="NCBI Taxonomy" id="164546"/>
    <lineage>
        <taxon>Bacteria</taxon>
        <taxon>Pseudomonadati</taxon>
        <taxon>Pseudomonadota</taxon>
        <taxon>Betaproteobacteria</taxon>
        <taxon>Burkholderiales</taxon>
        <taxon>Burkholderiaceae</taxon>
        <taxon>Cupriavidus</taxon>
    </lineage>
</organism>
<keyword evidence="1" id="KW-0614">Plasmid</keyword>
<accession>A0A375EDC6</accession>
<dbReference type="EMBL" id="LT984809">
    <property type="protein sequence ID" value="SPD49223.1"/>
    <property type="molecule type" value="Genomic_DNA"/>
</dbReference>
<dbReference type="Proteomes" id="UP000256952">
    <property type="component" value="Plasmid CBM2613_p"/>
</dbReference>
<dbReference type="AlphaFoldDB" id="A0A375EDC6"/>
<reference evidence="2 3" key="2">
    <citation type="submission" date="2018-01" db="EMBL/GenBank/DDBJ databases">
        <authorList>
            <person name="Gaut B.S."/>
            <person name="Morton B.R."/>
            <person name="Clegg M.T."/>
            <person name="Duvall M.R."/>
        </authorList>
    </citation>
    <scope>NUCLEOTIDE SEQUENCE [LARGE SCALE GENOMIC DNA]</scope>
    <source>
        <strain evidence="2">Cupriavidus taiwanensis STM 8555</strain>
        <plasmid evidence="2">I</plasmid>
        <plasmid evidence="3">Plasmid cbm2613_p</plasmid>
    </source>
</reference>
<reference evidence="1" key="1">
    <citation type="submission" date="2018-01" db="EMBL/GenBank/DDBJ databases">
        <authorList>
            <person name="Clerissi C."/>
        </authorList>
    </citation>
    <scope>NUCLEOTIDE SEQUENCE</scope>
    <source>
        <strain evidence="1">Cupriavidus taiwanensis STM 8556</strain>
        <plasmid evidence="1">CBM2613_p</plasmid>
    </source>
</reference>
<evidence type="ECO:0000313" key="2">
    <source>
        <dbReference type="EMBL" id="SPD49223.1"/>
    </source>
</evidence>
<geneLocation type="plasmid" evidence="1">
    <name>CBM2613_p</name>
</geneLocation>
<geneLocation type="plasmid" evidence="3">
    <name>cbm2613_p</name>
</geneLocation>
<evidence type="ECO:0000313" key="3">
    <source>
        <dbReference type="Proteomes" id="UP000256952"/>
    </source>
</evidence>
<protein>
    <submittedName>
        <fullName evidence="1">Uncharacterized protein</fullName>
    </submittedName>
</protein>
<gene>
    <name evidence="2" type="ORF">CBM2612_P0568</name>
    <name evidence="1" type="ORF">CBM2613_P60110</name>
</gene>
<dbReference type="EMBL" id="LT976981">
    <property type="protein sequence ID" value="SOZ74734.1"/>
    <property type="molecule type" value="Genomic_DNA"/>
</dbReference>